<keyword evidence="2" id="KW-1185">Reference proteome</keyword>
<evidence type="ECO:0000313" key="2">
    <source>
        <dbReference type="Proteomes" id="UP001151760"/>
    </source>
</evidence>
<dbReference type="GO" id="GO:0005840">
    <property type="term" value="C:ribosome"/>
    <property type="evidence" value="ECO:0007669"/>
    <property type="project" value="UniProtKB-KW"/>
</dbReference>
<accession>A0ABQ5DYB0</accession>
<reference evidence="1" key="1">
    <citation type="journal article" date="2022" name="Int. J. Mol. Sci.">
        <title>Draft Genome of Tanacetum Coccineum: Genomic Comparison of Closely Related Tanacetum-Family Plants.</title>
        <authorList>
            <person name="Yamashiro T."/>
            <person name="Shiraishi A."/>
            <person name="Nakayama K."/>
            <person name="Satake H."/>
        </authorList>
    </citation>
    <scope>NUCLEOTIDE SEQUENCE</scope>
</reference>
<dbReference type="InterPro" id="IPR023674">
    <property type="entry name" value="Ribosomal_uL1-like"/>
</dbReference>
<dbReference type="Proteomes" id="UP001151760">
    <property type="component" value="Unassembled WGS sequence"/>
</dbReference>
<sequence>MNYSRCYKLEKCRRAFRIRILRCPLEGERFPSSDSLVSSSVNDLATKYRSDKLAGSLSLPHGSGKALKVAVFAEGPAVDEARAAGADLVGGEDLIEGIKSGKINIKEIDKCITVPQLMPHISKEISKKIVNNSI</sequence>
<dbReference type="InterPro" id="IPR028364">
    <property type="entry name" value="Ribosomal_uL1/biogenesis"/>
</dbReference>
<dbReference type="PANTHER" id="PTHR36427">
    <property type="entry name" value="54S RIBOSOMAL PROTEIN L1, MITOCHONDRIAL"/>
    <property type="match status" value="1"/>
</dbReference>
<dbReference type="EMBL" id="BQNB010015721">
    <property type="protein sequence ID" value="GJT43352.1"/>
    <property type="molecule type" value="Genomic_DNA"/>
</dbReference>
<gene>
    <name evidence="1" type="ORF">Tco_0952067</name>
</gene>
<dbReference type="Pfam" id="PF00687">
    <property type="entry name" value="Ribosomal_L1"/>
    <property type="match status" value="1"/>
</dbReference>
<comment type="caution">
    <text evidence="1">The sequence shown here is derived from an EMBL/GenBank/DDBJ whole genome shotgun (WGS) entry which is preliminary data.</text>
</comment>
<proteinExistence type="predicted"/>
<protein>
    <submittedName>
        <fullName evidence="1">50S ribosomal protein L1</fullName>
    </submittedName>
</protein>
<name>A0ABQ5DYB0_9ASTR</name>
<keyword evidence="1" id="KW-0689">Ribosomal protein</keyword>
<reference evidence="1" key="2">
    <citation type="submission" date="2022-01" db="EMBL/GenBank/DDBJ databases">
        <authorList>
            <person name="Yamashiro T."/>
            <person name="Shiraishi A."/>
            <person name="Satake H."/>
            <person name="Nakayama K."/>
        </authorList>
    </citation>
    <scope>NUCLEOTIDE SEQUENCE</scope>
</reference>
<evidence type="ECO:0000313" key="1">
    <source>
        <dbReference type="EMBL" id="GJT43352.1"/>
    </source>
</evidence>
<dbReference type="InterPro" id="IPR016095">
    <property type="entry name" value="Ribosomal_uL1_3-a/b-sand"/>
</dbReference>
<dbReference type="Gene3D" id="3.40.50.790">
    <property type="match status" value="1"/>
</dbReference>
<organism evidence="1 2">
    <name type="scientific">Tanacetum coccineum</name>
    <dbReference type="NCBI Taxonomy" id="301880"/>
    <lineage>
        <taxon>Eukaryota</taxon>
        <taxon>Viridiplantae</taxon>
        <taxon>Streptophyta</taxon>
        <taxon>Embryophyta</taxon>
        <taxon>Tracheophyta</taxon>
        <taxon>Spermatophyta</taxon>
        <taxon>Magnoliopsida</taxon>
        <taxon>eudicotyledons</taxon>
        <taxon>Gunneridae</taxon>
        <taxon>Pentapetalae</taxon>
        <taxon>asterids</taxon>
        <taxon>campanulids</taxon>
        <taxon>Asterales</taxon>
        <taxon>Asteraceae</taxon>
        <taxon>Asteroideae</taxon>
        <taxon>Anthemideae</taxon>
        <taxon>Anthemidinae</taxon>
        <taxon>Tanacetum</taxon>
    </lineage>
</organism>
<dbReference type="SUPFAM" id="SSF56808">
    <property type="entry name" value="Ribosomal protein L1"/>
    <property type="match status" value="1"/>
</dbReference>
<dbReference type="PANTHER" id="PTHR36427:SF4">
    <property type="entry name" value="RIBOSOMAL PROTEIN L1P_L10E FAMILY"/>
    <property type="match status" value="1"/>
</dbReference>
<keyword evidence="1" id="KW-0687">Ribonucleoprotein</keyword>